<protein>
    <submittedName>
        <fullName evidence="1">Uncharacterized protein</fullName>
    </submittedName>
</protein>
<accession>A0A1U9LJE2</accession>
<name>A0A1U9LJE2_9PROT</name>
<evidence type="ECO:0000313" key="2">
    <source>
        <dbReference type="Proteomes" id="UP000189055"/>
    </source>
</evidence>
<organism evidence="1 2">
    <name type="scientific">Acetobacter persici</name>
    <dbReference type="NCBI Taxonomy" id="1076596"/>
    <lineage>
        <taxon>Bacteria</taxon>
        <taxon>Pseudomonadati</taxon>
        <taxon>Pseudomonadota</taxon>
        <taxon>Alphaproteobacteria</taxon>
        <taxon>Acetobacterales</taxon>
        <taxon>Acetobacteraceae</taxon>
        <taxon>Acetobacter</taxon>
    </lineage>
</organism>
<keyword evidence="1" id="KW-0614">Plasmid</keyword>
<dbReference type="KEGG" id="aper:A0U91_16170"/>
<proteinExistence type="predicted"/>
<dbReference type="Proteomes" id="UP000189055">
    <property type="component" value="Plasmid pAC1084_1"/>
</dbReference>
<geneLocation type="plasmid" evidence="2">
    <name>pac1084_1</name>
</geneLocation>
<dbReference type="AlphaFoldDB" id="A0A1U9LJE2"/>
<reference evidence="1 2" key="1">
    <citation type="submission" date="2016-03" db="EMBL/GenBank/DDBJ databases">
        <title>Acetic acid bacteria sequencing.</title>
        <authorList>
            <person name="Brandt J."/>
            <person name="Jakob F."/>
            <person name="Vogel R.F."/>
        </authorList>
    </citation>
    <scope>NUCLEOTIDE SEQUENCE [LARGE SCALE GENOMIC DNA]</scope>
    <source>
        <strain evidence="1 2">TMW2.1084</strain>
        <plasmid evidence="2">pac1084_1</plasmid>
    </source>
</reference>
<dbReference type="RefSeq" id="WP_077932169.1">
    <property type="nucleotide sequence ID" value="NZ_CP014688.1"/>
</dbReference>
<gene>
    <name evidence="1" type="ORF">A0U91_16170</name>
</gene>
<sequence length="315" mass="36068">MPDPVPGLSQSALGANINFVPVPFNRTADQYPTPGDRISPDRWLMIAQKCGGKSLHRLPLRIVGRTSFERLCRVKASSSYMMAPDVERLFERSPSHRLIAKIMNSIWRCSYRYPSWNDIVHTWNGLRSFSMGLRDFTVTIDHTTSSNPHGWATYSDTYLDGSLAFLIHYKDQHVLTVSFSIASGRRLLLRQVQACSPSGNRWLYKLPCHHMDFIIQRMREAFPKMALHIVSGEDLVNRSLANYQCSLDKETKANRGHYREESFAAMIRAAEKIRTLHRDKSRIVRFYGEAAKNASSGRPVKIQGLRHYRLELSSP</sequence>
<dbReference type="EMBL" id="CP014688">
    <property type="protein sequence ID" value="AQT06542.1"/>
    <property type="molecule type" value="Genomic_DNA"/>
</dbReference>
<evidence type="ECO:0000313" key="1">
    <source>
        <dbReference type="EMBL" id="AQT06542.1"/>
    </source>
</evidence>